<dbReference type="Pfam" id="PF13385">
    <property type="entry name" value="Laminin_G_3"/>
    <property type="match status" value="1"/>
</dbReference>
<evidence type="ECO:0000256" key="2">
    <source>
        <dbReference type="ARBA" id="ARBA00022692"/>
    </source>
</evidence>
<dbReference type="CDD" id="cd00112">
    <property type="entry name" value="LDLa"/>
    <property type="match status" value="1"/>
</dbReference>
<comment type="subcellular location">
    <subcellularLocation>
        <location evidence="1">Membrane</location>
        <topology evidence="1">Multi-pass membrane protein</topology>
    </subcellularLocation>
</comment>
<dbReference type="SUPFAM" id="SSF56436">
    <property type="entry name" value="C-type lectin-like"/>
    <property type="match status" value="1"/>
</dbReference>
<dbReference type="AlphaFoldDB" id="A0AAN9AB44"/>
<comment type="caution">
    <text evidence="9">The sequence shown here is derived from an EMBL/GenBank/DDBJ whole genome shotgun (WGS) entry which is preliminary data.</text>
</comment>
<dbReference type="InterPro" id="IPR036734">
    <property type="entry name" value="Neur_chan_lig-bd_sf"/>
</dbReference>
<dbReference type="Gene3D" id="1.20.58.390">
    <property type="entry name" value="Neurotransmitter-gated ion-channel transmembrane domain"/>
    <property type="match status" value="1"/>
</dbReference>
<dbReference type="GO" id="GO:0005230">
    <property type="term" value="F:extracellular ligand-gated monoatomic ion channel activity"/>
    <property type="evidence" value="ECO:0007669"/>
    <property type="project" value="InterPro"/>
</dbReference>
<evidence type="ECO:0000313" key="9">
    <source>
        <dbReference type="EMBL" id="KAK7081473.1"/>
    </source>
</evidence>
<dbReference type="Gene3D" id="2.70.170.10">
    <property type="entry name" value="Neurotransmitter-gated ion-channel ligand-binding domain"/>
    <property type="match status" value="1"/>
</dbReference>
<protein>
    <recommendedName>
        <fullName evidence="8">Neurotransmitter-gated ion-channel ligand-binding domain-containing protein</fullName>
    </recommendedName>
</protein>
<dbReference type="GO" id="GO:0016020">
    <property type="term" value="C:membrane"/>
    <property type="evidence" value="ECO:0007669"/>
    <property type="project" value="UniProtKB-SubCell"/>
</dbReference>
<dbReference type="InterPro" id="IPR006202">
    <property type="entry name" value="Neur_chan_lig-bd"/>
</dbReference>
<keyword evidence="10" id="KW-1185">Reference proteome</keyword>
<dbReference type="SUPFAM" id="SSF49899">
    <property type="entry name" value="Concanavalin A-like lectins/glucanases"/>
    <property type="match status" value="1"/>
</dbReference>
<reference evidence="9 10" key="1">
    <citation type="submission" date="2023-11" db="EMBL/GenBank/DDBJ databases">
        <title>Halocaridina rubra genome assembly.</title>
        <authorList>
            <person name="Smith C."/>
        </authorList>
    </citation>
    <scope>NUCLEOTIDE SEQUENCE [LARGE SCALE GENOMIC DNA]</scope>
    <source>
        <strain evidence="9">EP-1</strain>
        <tissue evidence="9">Whole</tissue>
    </source>
</reference>
<name>A0AAN9AB44_HALRR</name>
<keyword evidence="4 7" id="KW-0472">Membrane</keyword>
<evidence type="ECO:0000256" key="1">
    <source>
        <dbReference type="ARBA" id="ARBA00004141"/>
    </source>
</evidence>
<dbReference type="SMART" id="SM00192">
    <property type="entry name" value="LDLa"/>
    <property type="match status" value="1"/>
</dbReference>
<accession>A0AAN9AB44</accession>
<dbReference type="Pfam" id="PF02931">
    <property type="entry name" value="Neur_chan_LBD"/>
    <property type="match status" value="1"/>
</dbReference>
<feature type="transmembrane region" description="Helical" evidence="7">
    <location>
        <begin position="740"/>
        <end position="758"/>
    </location>
</feature>
<dbReference type="GO" id="GO:0004888">
    <property type="term" value="F:transmembrane signaling receptor activity"/>
    <property type="evidence" value="ECO:0007669"/>
    <property type="project" value="InterPro"/>
</dbReference>
<organism evidence="9 10">
    <name type="scientific">Halocaridina rubra</name>
    <name type="common">Hawaiian red shrimp</name>
    <dbReference type="NCBI Taxonomy" id="373956"/>
    <lineage>
        <taxon>Eukaryota</taxon>
        <taxon>Metazoa</taxon>
        <taxon>Ecdysozoa</taxon>
        <taxon>Arthropoda</taxon>
        <taxon>Crustacea</taxon>
        <taxon>Multicrustacea</taxon>
        <taxon>Malacostraca</taxon>
        <taxon>Eumalacostraca</taxon>
        <taxon>Eucarida</taxon>
        <taxon>Decapoda</taxon>
        <taxon>Pleocyemata</taxon>
        <taxon>Caridea</taxon>
        <taxon>Atyoidea</taxon>
        <taxon>Atyidae</taxon>
        <taxon>Halocaridina</taxon>
    </lineage>
</organism>
<dbReference type="InterPro" id="IPR016187">
    <property type="entry name" value="CTDL_fold"/>
</dbReference>
<dbReference type="InterPro" id="IPR002172">
    <property type="entry name" value="LDrepeatLR_classA_rpt"/>
</dbReference>
<evidence type="ECO:0000256" key="7">
    <source>
        <dbReference type="SAM" id="Phobius"/>
    </source>
</evidence>
<dbReference type="InterPro" id="IPR036719">
    <property type="entry name" value="Neuro-gated_channel_TM_sf"/>
</dbReference>
<dbReference type="InterPro" id="IPR038050">
    <property type="entry name" value="Neuro_actylchol_rec"/>
</dbReference>
<proteinExistence type="predicted"/>
<dbReference type="PROSITE" id="PS00236">
    <property type="entry name" value="NEUROTR_ION_CHANNEL"/>
    <property type="match status" value="1"/>
</dbReference>
<evidence type="ECO:0000259" key="8">
    <source>
        <dbReference type="Pfam" id="PF02931"/>
    </source>
</evidence>
<feature type="transmembrane region" description="Helical" evidence="7">
    <location>
        <begin position="770"/>
        <end position="790"/>
    </location>
</feature>
<feature type="transmembrane region" description="Helical" evidence="7">
    <location>
        <begin position="710"/>
        <end position="728"/>
    </location>
</feature>
<feature type="non-terminal residue" evidence="9">
    <location>
        <position position="1"/>
    </location>
</feature>
<dbReference type="InterPro" id="IPR018000">
    <property type="entry name" value="Neurotransmitter_ion_chnl_CS"/>
</dbReference>
<dbReference type="EMBL" id="JAXCGZ010004820">
    <property type="protein sequence ID" value="KAK7081473.1"/>
    <property type="molecule type" value="Genomic_DNA"/>
</dbReference>
<evidence type="ECO:0000256" key="6">
    <source>
        <dbReference type="PROSITE-ProRule" id="PRU00124"/>
    </source>
</evidence>
<dbReference type="Proteomes" id="UP001381693">
    <property type="component" value="Unassembled WGS sequence"/>
</dbReference>
<dbReference type="InterPro" id="IPR036055">
    <property type="entry name" value="LDL_receptor-like_sf"/>
</dbReference>
<dbReference type="CDD" id="cd00037">
    <property type="entry name" value="CLECT"/>
    <property type="match status" value="1"/>
</dbReference>
<sequence>VPNPIQNTIGNNNAVTLDQYIASTIEEFNRQLNELISNTNSPEDDRNSYSGLEPTGEAMGLAFSPTAGVNNNMILLSHFILPEQPLNASTLCLWMKATCWNEYNLILFINQFTLGLNEGTLYVYLNPTYEAFNLTSVLHQWIHFCLIITESGFDLFHNGQKVETTKYLNSDAISKDEIPSGFVNITLSTSDYFFGLCGYLADPWMFPRALTLMEINDIRSGKATEIRPQGSKLTVDFISSPQQENVITSFSYSELLKPNYNFILFVSSSKLTYFAAVEICSGYGGTLPTLEHQEHKQMLLEYMLKGGLTFDIWIELSNWTLTSEYQDGMCPMINSIYRDELTFLRWPCNKTCMVFHCFVPRIQYVTLKGKGVGSDNTFVITEDYRGSGRIALEGLQERRGQWNGHNFQIKTTFDEVLYEKSSEKDHIIGRQEWHNLKYDTKLNLSLSTCSHDEFSCGNGECIPLSLRCDGINGDCRDYTDDDTSCMQFLGPPKTYSRLTSPLDARVSVSIDLASVRSINVNEDRIQVVLGVTLRWRDERLVFYDLRQNGILPNLLPEECYELIWYPFLQIQQAEFDDNRRLATGKNHYNINLFPRSQGTVSQIDSYEAYMYKGREVDLQINLAVYLSFRCPFDLAAFPFDVQICLLTVELQGPGKPEINIEDLNVTGGDTLLPAYRMASLRCKPATKEPVSSVELAILLERRGEAFLKSAIGPCLILGLLGHLSFLAFPVDEFNERASTSLSLLIVVASLFSQSVSSLPESATSKAIDEWFFYFILRFFLFFLAQCVVEYQRRRLIKRQKSQVTQDVRQALIADNLGMKNSSDIKMRNEALDRIMEYPVHKSISEMGPENHVPLQGGWTQRQSPHDNLSLVQTSRVNMACFALGIVMDCLFVLIFCYNINSQNSSKREEFASYHLCFIH</sequence>
<dbReference type="PANTHER" id="PTHR18945">
    <property type="entry name" value="NEUROTRANSMITTER GATED ION CHANNEL"/>
    <property type="match status" value="1"/>
</dbReference>
<evidence type="ECO:0000256" key="3">
    <source>
        <dbReference type="ARBA" id="ARBA00022989"/>
    </source>
</evidence>
<feature type="domain" description="Neurotransmitter-gated ion-channel ligand-binding" evidence="8">
    <location>
        <begin position="497"/>
        <end position="657"/>
    </location>
</feature>
<feature type="disulfide bond" evidence="6">
    <location>
        <begin position="449"/>
        <end position="461"/>
    </location>
</feature>
<dbReference type="InterPro" id="IPR006201">
    <property type="entry name" value="Neur_channel"/>
</dbReference>
<feature type="transmembrane region" description="Helical" evidence="7">
    <location>
        <begin position="878"/>
        <end position="900"/>
    </location>
</feature>
<evidence type="ECO:0000256" key="4">
    <source>
        <dbReference type="ARBA" id="ARBA00023136"/>
    </source>
</evidence>
<gene>
    <name evidence="9" type="ORF">SK128_020039</name>
</gene>
<dbReference type="InterPro" id="IPR013320">
    <property type="entry name" value="ConA-like_dom_sf"/>
</dbReference>
<comment type="caution">
    <text evidence="6">Lacks conserved residue(s) required for the propagation of feature annotation.</text>
</comment>
<dbReference type="Gene3D" id="2.60.120.200">
    <property type="match status" value="1"/>
</dbReference>
<dbReference type="SUPFAM" id="SSF63712">
    <property type="entry name" value="Nicotinic receptor ligand binding domain-like"/>
    <property type="match status" value="1"/>
</dbReference>
<dbReference type="Gene3D" id="4.10.400.10">
    <property type="entry name" value="Low-density Lipoprotein Receptor"/>
    <property type="match status" value="1"/>
</dbReference>
<dbReference type="PROSITE" id="PS50068">
    <property type="entry name" value="LDLRA_2"/>
    <property type="match status" value="1"/>
</dbReference>
<dbReference type="SUPFAM" id="SSF57424">
    <property type="entry name" value="LDL receptor-like module"/>
    <property type="match status" value="1"/>
</dbReference>
<keyword evidence="2 7" id="KW-0812">Transmembrane</keyword>
<evidence type="ECO:0000256" key="5">
    <source>
        <dbReference type="ARBA" id="ARBA00023157"/>
    </source>
</evidence>
<dbReference type="Pfam" id="PF00057">
    <property type="entry name" value="Ldl_recept_a"/>
    <property type="match status" value="1"/>
</dbReference>
<evidence type="ECO:0000313" key="10">
    <source>
        <dbReference type="Proteomes" id="UP001381693"/>
    </source>
</evidence>
<keyword evidence="3 7" id="KW-1133">Transmembrane helix</keyword>
<dbReference type="SUPFAM" id="SSF90112">
    <property type="entry name" value="Neurotransmitter-gated ion-channel transmembrane pore"/>
    <property type="match status" value="1"/>
</dbReference>
<keyword evidence="5 6" id="KW-1015">Disulfide bond</keyword>